<dbReference type="HOGENOM" id="CLU_2574717_0_0_1"/>
<dbReference type="AlphaFoldDB" id="A0A0C3FA97"/>
<dbReference type="Proteomes" id="UP000054166">
    <property type="component" value="Unassembled WGS sequence"/>
</dbReference>
<proteinExistence type="predicted"/>
<evidence type="ECO:0000313" key="1">
    <source>
        <dbReference type="EMBL" id="KIM76844.1"/>
    </source>
</evidence>
<protein>
    <submittedName>
        <fullName evidence="1">Uncharacterized protein</fullName>
    </submittedName>
</protein>
<keyword evidence="2" id="KW-1185">Reference proteome</keyword>
<accession>A0A0C3FA97</accession>
<reference evidence="1 2" key="1">
    <citation type="submission" date="2014-04" db="EMBL/GenBank/DDBJ databases">
        <authorList>
            <consortium name="DOE Joint Genome Institute"/>
            <person name="Kuo A."/>
            <person name="Tarkka M."/>
            <person name="Buscot F."/>
            <person name="Kohler A."/>
            <person name="Nagy L.G."/>
            <person name="Floudas D."/>
            <person name="Copeland A."/>
            <person name="Barry K.W."/>
            <person name="Cichocki N."/>
            <person name="Veneault-Fourrey C."/>
            <person name="LaButti K."/>
            <person name="Lindquist E.A."/>
            <person name="Lipzen A."/>
            <person name="Lundell T."/>
            <person name="Morin E."/>
            <person name="Murat C."/>
            <person name="Sun H."/>
            <person name="Tunlid A."/>
            <person name="Henrissat B."/>
            <person name="Grigoriev I.V."/>
            <person name="Hibbett D.S."/>
            <person name="Martin F."/>
            <person name="Nordberg H.P."/>
            <person name="Cantor M.N."/>
            <person name="Hua S.X."/>
        </authorList>
    </citation>
    <scope>NUCLEOTIDE SEQUENCE [LARGE SCALE GENOMIC DNA]</scope>
    <source>
        <strain evidence="1 2">F 1598</strain>
    </source>
</reference>
<organism evidence="1 2">
    <name type="scientific">Piloderma croceum (strain F 1598)</name>
    <dbReference type="NCBI Taxonomy" id="765440"/>
    <lineage>
        <taxon>Eukaryota</taxon>
        <taxon>Fungi</taxon>
        <taxon>Dikarya</taxon>
        <taxon>Basidiomycota</taxon>
        <taxon>Agaricomycotina</taxon>
        <taxon>Agaricomycetes</taxon>
        <taxon>Agaricomycetidae</taxon>
        <taxon>Atheliales</taxon>
        <taxon>Atheliaceae</taxon>
        <taxon>Piloderma</taxon>
    </lineage>
</organism>
<dbReference type="EMBL" id="KN833031">
    <property type="protein sequence ID" value="KIM76844.1"/>
    <property type="molecule type" value="Genomic_DNA"/>
</dbReference>
<gene>
    <name evidence="1" type="ORF">PILCRDRAFT_638546</name>
</gene>
<dbReference type="InParanoid" id="A0A0C3FA97"/>
<evidence type="ECO:0000313" key="2">
    <source>
        <dbReference type="Proteomes" id="UP000054166"/>
    </source>
</evidence>
<name>A0A0C3FA97_PILCF</name>
<reference evidence="2" key="2">
    <citation type="submission" date="2015-01" db="EMBL/GenBank/DDBJ databases">
        <title>Evolutionary Origins and Diversification of the Mycorrhizal Mutualists.</title>
        <authorList>
            <consortium name="DOE Joint Genome Institute"/>
            <consortium name="Mycorrhizal Genomics Consortium"/>
            <person name="Kohler A."/>
            <person name="Kuo A."/>
            <person name="Nagy L.G."/>
            <person name="Floudas D."/>
            <person name="Copeland A."/>
            <person name="Barry K.W."/>
            <person name="Cichocki N."/>
            <person name="Veneault-Fourrey C."/>
            <person name="LaButti K."/>
            <person name="Lindquist E.A."/>
            <person name="Lipzen A."/>
            <person name="Lundell T."/>
            <person name="Morin E."/>
            <person name="Murat C."/>
            <person name="Riley R."/>
            <person name="Ohm R."/>
            <person name="Sun H."/>
            <person name="Tunlid A."/>
            <person name="Henrissat B."/>
            <person name="Grigoriev I.V."/>
            <person name="Hibbett D.S."/>
            <person name="Martin F."/>
        </authorList>
    </citation>
    <scope>NUCLEOTIDE SEQUENCE [LARGE SCALE GENOMIC DNA]</scope>
    <source>
        <strain evidence="2">F 1598</strain>
    </source>
</reference>
<sequence>MKKCTAQTFLRVSDDGVHQTKAACLVRLAQSNPKLAIHHYRVRTGLETSSSAIPAPARAPRTTMPLAAATNSYYRMEGHVR</sequence>